<comment type="caution">
    <text evidence="2">The sequence shown here is derived from an EMBL/GenBank/DDBJ whole genome shotgun (WGS) entry which is preliminary data.</text>
</comment>
<feature type="compositionally biased region" description="Basic and acidic residues" evidence="1">
    <location>
        <begin position="248"/>
        <end position="260"/>
    </location>
</feature>
<feature type="compositionally biased region" description="Low complexity" evidence="1">
    <location>
        <begin position="210"/>
        <end position="221"/>
    </location>
</feature>
<evidence type="ECO:0000313" key="3">
    <source>
        <dbReference type="Proteomes" id="UP001140453"/>
    </source>
</evidence>
<feature type="region of interest" description="Disordered" evidence="1">
    <location>
        <begin position="210"/>
        <end position="260"/>
    </location>
</feature>
<accession>A0A9W8YJM5</accession>
<reference evidence="2" key="1">
    <citation type="submission" date="2022-10" db="EMBL/GenBank/DDBJ databases">
        <title>Tapping the CABI collections for fungal endophytes: first genome assemblies for Collariella, Neodidymelliopsis, Ascochyta clinopodiicola, Didymella pomorum, Didymosphaeria variabile, Neocosmospora piperis and Neocucurbitaria cava.</title>
        <authorList>
            <person name="Hill R."/>
        </authorList>
    </citation>
    <scope>NUCLEOTIDE SEQUENCE</scope>
    <source>
        <strain evidence="2">IMI 355082</strain>
    </source>
</reference>
<sequence length="398" mass="44246">MADEAVTAASAAASFTSNIDISTPAVVVWGSSDALLEVTFDARRLDSTNDAFFKLRRTVTLKAAASTKTPLFIFIQPERIKALDFVEQAAAEPGVVSSGEEARKRLGSDTVCLRFVLTRPADLVGPKTLDLTPKNKNSGDVLDSLRSFARHDSFAIYFPRNVISQARLKALCEAANNGSLKSIARQADLTSLYRGKGGQVIVDTEATAAAAASTEADSPPSYDELGPGPPPAPLNESGEPSKKRRRRSSGDVRSAKTDPMDIERMCRKIVDEQRVEMLKLVEEQQSKLYDRLIADLKPFIGQELEKLEHRILDHVEQRSGKQAEEQDVFLEQRLEEVQDEINDTIESRVHDVDEKVEEEFYGLRVRLEEFIEEEMAHAEERMVEHLQNSASISLQFNP</sequence>
<dbReference type="OrthoDB" id="47007at2759"/>
<evidence type="ECO:0000256" key="1">
    <source>
        <dbReference type="SAM" id="MobiDB-lite"/>
    </source>
</evidence>
<dbReference type="EMBL" id="JAPEVB010000006">
    <property type="protein sequence ID" value="KAJ4386357.1"/>
    <property type="molecule type" value="Genomic_DNA"/>
</dbReference>
<name>A0A9W8YJM5_9PEZI</name>
<gene>
    <name evidence="2" type="ORF">N0V93_009252</name>
</gene>
<protein>
    <submittedName>
        <fullName evidence="2">Uncharacterized protein</fullName>
    </submittedName>
</protein>
<dbReference type="AlphaFoldDB" id="A0A9W8YJM5"/>
<proteinExistence type="predicted"/>
<keyword evidence="3" id="KW-1185">Reference proteome</keyword>
<evidence type="ECO:0000313" key="2">
    <source>
        <dbReference type="EMBL" id="KAJ4386357.1"/>
    </source>
</evidence>
<dbReference type="Proteomes" id="UP001140453">
    <property type="component" value="Unassembled WGS sequence"/>
</dbReference>
<organism evidence="2 3">
    <name type="scientific">Gnomoniopsis smithogilvyi</name>
    <dbReference type="NCBI Taxonomy" id="1191159"/>
    <lineage>
        <taxon>Eukaryota</taxon>
        <taxon>Fungi</taxon>
        <taxon>Dikarya</taxon>
        <taxon>Ascomycota</taxon>
        <taxon>Pezizomycotina</taxon>
        <taxon>Sordariomycetes</taxon>
        <taxon>Sordariomycetidae</taxon>
        <taxon>Diaporthales</taxon>
        <taxon>Gnomoniaceae</taxon>
        <taxon>Gnomoniopsis</taxon>
    </lineage>
</organism>